<evidence type="ECO:0000313" key="3">
    <source>
        <dbReference type="EMBL" id="TVU02445.1"/>
    </source>
</evidence>
<keyword evidence="2" id="KW-1133">Transmembrane helix</keyword>
<feature type="non-terminal residue" evidence="3">
    <location>
        <position position="1"/>
    </location>
</feature>
<evidence type="ECO:0000313" key="4">
    <source>
        <dbReference type="EMBL" id="TVU37775.1"/>
    </source>
</evidence>
<comment type="caution">
    <text evidence="3">The sequence shown here is derived from an EMBL/GenBank/DDBJ whole genome shotgun (WGS) entry which is preliminary data.</text>
</comment>
<keyword evidence="2" id="KW-0472">Membrane</keyword>
<accession>A0A5J9STT7</accession>
<feature type="transmembrane region" description="Helical" evidence="2">
    <location>
        <begin position="85"/>
        <end position="108"/>
    </location>
</feature>
<feature type="region of interest" description="Disordered" evidence="1">
    <location>
        <begin position="1"/>
        <end position="61"/>
    </location>
</feature>
<feature type="transmembrane region" description="Helical" evidence="2">
    <location>
        <begin position="128"/>
        <end position="148"/>
    </location>
</feature>
<name>A0A5J9STT7_9POAL</name>
<dbReference type="EMBL" id="RWGY01000007">
    <property type="protein sequence ID" value="TVU37775.1"/>
    <property type="molecule type" value="Genomic_DNA"/>
</dbReference>
<organism evidence="3 5">
    <name type="scientific">Eragrostis curvula</name>
    <name type="common">weeping love grass</name>
    <dbReference type="NCBI Taxonomy" id="38414"/>
    <lineage>
        <taxon>Eukaryota</taxon>
        <taxon>Viridiplantae</taxon>
        <taxon>Streptophyta</taxon>
        <taxon>Embryophyta</taxon>
        <taxon>Tracheophyta</taxon>
        <taxon>Spermatophyta</taxon>
        <taxon>Magnoliopsida</taxon>
        <taxon>Liliopsida</taxon>
        <taxon>Poales</taxon>
        <taxon>Poaceae</taxon>
        <taxon>PACMAD clade</taxon>
        <taxon>Chloridoideae</taxon>
        <taxon>Eragrostideae</taxon>
        <taxon>Eragrostidinae</taxon>
        <taxon>Eragrostis</taxon>
    </lineage>
</organism>
<gene>
    <name evidence="4" type="ORF">EJB05_11110</name>
    <name evidence="3" type="ORF">EJB05_52063</name>
</gene>
<dbReference type="OrthoDB" id="720145at2759"/>
<keyword evidence="5" id="KW-1185">Reference proteome</keyword>
<reference evidence="3 5" key="1">
    <citation type="journal article" date="2019" name="Sci. Rep.">
        <title>A high-quality genome of Eragrostis curvula grass provides insights into Poaceae evolution and supports new strategies to enhance forage quality.</title>
        <authorList>
            <person name="Carballo J."/>
            <person name="Santos B.A.C.M."/>
            <person name="Zappacosta D."/>
            <person name="Garbus I."/>
            <person name="Selva J.P."/>
            <person name="Gallo C.A."/>
            <person name="Diaz A."/>
            <person name="Albertini E."/>
            <person name="Caccamo M."/>
            <person name="Echenique V."/>
        </authorList>
    </citation>
    <scope>NUCLEOTIDE SEQUENCE [LARGE SCALE GENOMIC DNA]</scope>
    <source>
        <strain evidence="5">cv. Victoria</strain>
        <tissue evidence="3">Leaf</tissue>
    </source>
</reference>
<evidence type="ECO:0000313" key="5">
    <source>
        <dbReference type="Proteomes" id="UP000324897"/>
    </source>
</evidence>
<feature type="compositionally biased region" description="Low complexity" evidence="1">
    <location>
        <begin position="26"/>
        <end position="51"/>
    </location>
</feature>
<evidence type="ECO:0000256" key="2">
    <source>
        <dbReference type="SAM" id="Phobius"/>
    </source>
</evidence>
<protein>
    <submittedName>
        <fullName evidence="3">Uncharacterized protein</fullName>
    </submittedName>
</protein>
<proteinExistence type="predicted"/>
<keyword evidence="2" id="KW-0812">Transmembrane</keyword>
<dbReference type="AlphaFoldDB" id="A0A5J9STT7"/>
<sequence>LRSRFCAPVGGQASRSRRKTPKPPKTLRLPRSLPFVSPAHFPHSSPSFSSPRRPPELSSDLHPCSAAMEAARLAQEQERSLYPRFLLMVMLYPTVLVFSLAGRTGSLWPLTPLITLRVAAGAEDNTTVLLFTAAFAVTISLVNVGLVCHMTACRALPPGVSSGPGRRHRSSCG</sequence>
<evidence type="ECO:0000256" key="1">
    <source>
        <dbReference type="SAM" id="MobiDB-lite"/>
    </source>
</evidence>
<dbReference type="Proteomes" id="UP000324897">
    <property type="component" value="Chromosome 4"/>
</dbReference>
<dbReference type="EMBL" id="RWGY01000324">
    <property type="protein sequence ID" value="TVU02445.1"/>
    <property type="molecule type" value="Genomic_DNA"/>
</dbReference>